<organism evidence="1">
    <name type="scientific">Rhizophora mucronata</name>
    <name type="common">Asiatic mangrove</name>
    <dbReference type="NCBI Taxonomy" id="61149"/>
    <lineage>
        <taxon>Eukaryota</taxon>
        <taxon>Viridiplantae</taxon>
        <taxon>Streptophyta</taxon>
        <taxon>Embryophyta</taxon>
        <taxon>Tracheophyta</taxon>
        <taxon>Spermatophyta</taxon>
        <taxon>Magnoliopsida</taxon>
        <taxon>eudicotyledons</taxon>
        <taxon>Gunneridae</taxon>
        <taxon>Pentapetalae</taxon>
        <taxon>rosids</taxon>
        <taxon>fabids</taxon>
        <taxon>Malpighiales</taxon>
        <taxon>Rhizophoraceae</taxon>
        <taxon>Rhizophora</taxon>
    </lineage>
</organism>
<protein>
    <submittedName>
        <fullName evidence="1">Uncharacterized protein</fullName>
    </submittedName>
</protein>
<evidence type="ECO:0000313" key="1">
    <source>
        <dbReference type="EMBL" id="MBX42827.1"/>
    </source>
</evidence>
<reference evidence="1" key="1">
    <citation type="submission" date="2018-02" db="EMBL/GenBank/DDBJ databases">
        <title>Rhizophora mucronata_Transcriptome.</title>
        <authorList>
            <person name="Meera S.P."/>
            <person name="Sreeshan A."/>
            <person name="Augustine A."/>
        </authorList>
    </citation>
    <scope>NUCLEOTIDE SEQUENCE</scope>
    <source>
        <tissue evidence="1">Leaf</tissue>
    </source>
</reference>
<name>A0A2P2NK43_RHIMU</name>
<sequence>MIIIPSLISMNSTLCHEPSHKASKGCASMGCWD</sequence>
<accession>A0A2P2NK43</accession>
<dbReference type="EMBL" id="GGEC01062343">
    <property type="protein sequence ID" value="MBX42827.1"/>
    <property type="molecule type" value="Transcribed_RNA"/>
</dbReference>
<dbReference type="AlphaFoldDB" id="A0A2P2NK43"/>
<proteinExistence type="predicted"/>